<proteinExistence type="inferred from homology"/>
<accession>A0A131YWV9</accession>
<organism evidence="2">
    <name type="scientific">Rhipicephalus appendiculatus</name>
    <name type="common">Brown ear tick</name>
    <dbReference type="NCBI Taxonomy" id="34631"/>
    <lineage>
        <taxon>Eukaryota</taxon>
        <taxon>Metazoa</taxon>
        <taxon>Ecdysozoa</taxon>
        <taxon>Arthropoda</taxon>
        <taxon>Chelicerata</taxon>
        <taxon>Arachnida</taxon>
        <taxon>Acari</taxon>
        <taxon>Parasitiformes</taxon>
        <taxon>Ixodida</taxon>
        <taxon>Ixodoidea</taxon>
        <taxon>Ixodidae</taxon>
        <taxon>Rhipicephalinae</taxon>
        <taxon>Rhipicephalus</taxon>
        <taxon>Rhipicephalus</taxon>
    </lineage>
</organism>
<dbReference type="EMBL" id="GEDV01005110">
    <property type="protein sequence ID" value="JAP83447.1"/>
    <property type="molecule type" value="Transcribed_RNA"/>
</dbReference>
<dbReference type="InterPro" id="IPR036397">
    <property type="entry name" value="RNaseH_sf"/>
</dbReference>
<dbReference type="Gene3D" id="3.30.420.10">
    <property type="entry name" value="Ribonuclease H-like superfamily/Ribonuclease H"/>
    <property type="match status" value="2"/>
</dbReference>
<dbReference type="PANTHER" id="PTHR15092">
    <property type="entry name" value="POLY A -SPECIFIC RIBONUCLEASE/TARGET OF EGR1, MEMBER 1"/>
    <property type="match status" value="1"/>
</dbReference>
<reference evidence="2" key="1">
    <citation type="journal article" date="2016" name="Ticks Tick Borne Dis.">
        <title>De novo assembly and annotation of the salivary gland transcriptome of Rhipicephalus appendiculatus male and female ticks during blood feeding.</title>
        <authorList>
            <person name="de Castro M.H."/>
            <person name="de Klerk D."/>
            <person name="Pienaar R."/>
            <person name="Latif A.A."/>
            <person name="Rees D.J."/>
            <person name="Mans B.J."/>
        </authorList>
    </citation>
    <scope>NUCLEOTIDE SEQUENCE</scope>
    <source>
        <tissue evidence="2">Salivary glands</tissue>
    </source>
</reference>
<comment type="similarity">
    <text evidence="1">Belongs to the CAF1 family.</text>
</comment>
<dbReference type="GO" id="GO:0000289">
    <property type="term" value="P:nuclear-transcribed mRNA poly(A) tail shortening"/>
    <property type="evidence" value="ECO:0007669"/>
    <property type="project" value="TreeGrafter"/>
</dbReference>
<dbReference type="Pfam" id="PF04857">
    <property type="entry name" value="CAF1"/>
    <property type="match status" value="1"/>
</dbReference>
<dbReference type="GO" id="GO:0003723">
    <property type="term" value="F:RNA binding"/>
    <property type="evidence" value="ECO:0007669"/>
    <property type="project" value="TreeGrafter"/>
</dbReference>
<dbReference type="PANTHER" id="PTHR15092:SF22">
    <property type="entry name" value="POLY(A)-SPECIFIC RIBONUCLEASE PNLDC1"/>
    <property type="match status" value="1"/>
</dbReference>
<dbReference type="GO" id="GO:0000175">
    <property type="term" value="F:3'-5'-RNA exonuclease activity"/>
    <property type="evidence" value="ECO:0007669"/>
    <property type="project" value="TreeGrafter"/>
</dbReference>
<evidence type="ECO:0000313" key="2">
    <source>
        <dbReference type="EMBL" id="JAP83447.1"/>
    </source>
</evidence>
<dbReference type="GO" id="GO:0005783">
    <property type="term" value="C:endoplasmic reticulum"/>
    <property type="evidence" value="ECO:0007669"/>
    <property type="project" value="TreeGrafter"/>
</dbReference>
<sequence length="524" mass="58153">MTDVTSCNFERLAPEIEAAIENAAFVAIDTEFTGLVYGPDATPSLFDSIEDRYAKLRQTVASFYVCQLGLCTFTHVPEENLYKARAYNVYLCPRSFGNVDPQFCVQASSIEFLCQSGFDFNKCFYEGVPYADRVCQRAADLYIMNERYFEKPGLTKIYDGVRHWLNNNDRSKSPDGEDSLTVTLPEGLSAVVVMADLKTRFPGVQVEVSRGGLRLTLPEDFEPQRVAAEGRPPTESELRCAMVGFSRCFEVLAASGKPVVGHNMLLDLLLLYHQFCEPLPKSYAKLKAGLSTVFPAVYDTKHMSLQLRQQGVSWLKELMSGADLFSLFKALSNAVVPYAPRVEGAPKDLRAHEAGCDAYAAGFVFLKLAHIVAQKLPMPPRALSWRNHRDAVRPYANRVNLIRAQYHHLSLGPTDKAAETRPPWLCIRLPAQAQAQVRAVLSRCGVVDMRCLSRNCLLVAVGNYGCARDIVEAFQDDPSVRVVKYKSYRHNGVARAWLWAATVGTIALTATCALKLASGKVPVL</sequence>
<dbReference type="GO" id="GO:0005634">
    <property type="term" value="C:nucleus"/>
    <property type="evidence" value="ECO:0007669"/>
    <property type="project" value="TreeGrafter"/>
</dbReference>
<name>A0A131YWV9_RHIAP</name>
<dbReference type="SUPFAM" id="SSF53098">
    <property type="entry name" value="Ribonuclease H-like"/>
    <property type="match status" value="1"/>
</dbReference>
<evidence type="ECO:0000256" key="1">
    <source>
        <dbReference type="ARBA" id="ARBA00008372"/>
    </source>
</evidence>
<dbReference type="GO" id="GO:1990431">
    <property type="term" value="P:priRNA 3'-end processing"/>
    <property type="evidence" value="ECO:0007669"/>
    <property type="project" value="TreeGrafter"/>
</dbReference>
<protein>
    <submittedName>
        <fullName evidence="2">Polya specific ribonucle</fullName>
    </submittedName>
</protein>
<dbReference type="InterPro" id="IPR012337">
    <property type="entry name" value="RNaseH-like_sf"/>
</dbReference>
<dbReference type="InterPro" id="IPR051181">
    <property type="entry name" value="CAF1_poly(A)_ribonucleases"/>
</dbReference>
<dbReference type="GO" id="GO:1990432">
    <property type="term" value="P:siRNA 3'-end processing"/>
    <property type="evidence" value="ECO:0007669"/>
    <property type="project" value="TreeGrafter"/>
</dbReference>
<dbReference type="AlphaFoldDB" id="A0A131YWV9"/>
<dbReference type="InterPro" id="IPR006941">
    <property type="entry name" value="RNase_CAF1"/>
</dbReference>